<gene>
    <name evidence="1" type="ORF">GCM10022422_28400</name>
</gene>
<keyword evidence="2" id="KW-1185">Reference proteome</keyword>
<protein>
    <submittedName>
        <fullName evidence="1">Uncharacterized protein</fullName>
    </submittedName>
</protein>
<dbReference type="EMBL" id="BAABDT010000005">
    <property type="protein sequence ID" value="GAA3742790.1"/>
    <property type="molecule type" value="Genomic_DNA"/>
</dbReference>
<name>A0ABP7FM36_9FLAO</name>
<proteinExistence type="predicted"/>
<dbReference type="Proteomes" id="UP001501367">
    <property type="component" value="Unassembled WGS sequence"/>
</dbReference>
<evidence type="ECO:0000313" key="1">
    <source>
        <dbReference type="EMBL" id="GAA3742790.1"/>
    </source>
</evidence>
<sequence>MVGEFIKCRVDIMELNSFLTAKFAKSLRKETQSLVIAFYFKSTKAELEKLCGLNISLKNFVSFA</sequence>
<reference evidence="2" key="1">
    <citation type="journal article" date="2019" name="Int. J. Syst. Evol. Microbiol.">
        <title>The Global Catalogue of Microorganisms (GCM) 10K type strain sequencing project: providing services to taxonomists for standard genome sequencing and annotation.</title>
        <authorList>
            <consortium name="The Broad Institute Genomics Platform"/>
            <consortium name="The Broad Institute Genome Sequencing Center for Infectious Disease"/>
            <person name="Wu L."/>
            <person name="Ma J."/>
        </authorList>
    </citation>
    <scope>NUCLEOTIDE SEQUENCE [LARGE SCALE GENOMIC DNA]</scope>
    <source>
        <strain evidence="2">JCM 17336</strain>
    </source>
</reference>
<accession>A0ABP7FM36</accession>
<evidence type="ECO:0000313" key="2">
    <source>
        <dbReference type="Proteomes" id="UP001501367"/>
    </source>
</evidence>
<comment type="caution">
    <text evidence="1">The sequence shown here is derived from an EMBL/GenBank/DDBJ whole genome shotgun (WGS) entry which is preliminary data.</text>
</comment>
<organism evidence="1 2">
    <name type="scientific">Flavobacterium ginsengisoli</name>
    <dbReference type="NCBI Taxonomy" id="871694"/>
    <lineage>
        <taxon>Bacteria</taxon>
        <taxon>Pseudomonadati</taxon>
        <taxon>Bacteroidota</taxon>
        <taxon>Flavobacteriia</taxon>
        <taxon>Flavobacteriales</taxon>
        <taxon>Flavobacteriaceae</taxon>
        <taxon>Flavobacterium</taxon>
    </lineage>
</organism>